<evidence type="ECO:0000256" key="1">
    <source>
        <dbReference type="SAM" id="MobiDB-lite"/>
    </source>
</evidence>
<dbReference type="Proteomes" id="UP000283374">
    <property type="component" value="Unassembled WGS sequence"/>
</dbReference>
<feature type="region of interest" description="Disordered" evidence="1">
    <location>
        <begin position="58"/>
        <end position="94"/>
    </location>
</feature>
<organism evidence="2 3">
    <name type="scientific">Cellulomonas rhizosphaerae</name>
    <dbReference type="NCBI Taxonomy" id="2293719"/>
    <lineage>
        <taxon>Bacteria</taxon>
        <taxon>Bacillati</taxon>
        <taxon>Actinomycetota</taxon>
        <taxon>Actinomycetes</taxon>
        <taxon>Micrococcales</taxon>
        <taxon>Cellulomonadaceae</taxon>
        <taxon>Cellulomonas</taxon>
    </lineage>
</organism>
<accession>A0A413RPN1</accession>
<evidence type="ECO:0000313" key="2">
    <source>
        <dbReference type="EMBL" id="RHA43949.1"/>
    </source>
</evidence>
<sequence length="94" mass="10697">MTSTELYAKAHDLETLANDVEACVDPAKTVASSPDWECDNATDVRDALKHWRSAAQNAARNLRDEAARVRGEARKAEDREDEARERREKEREAR</sequence>
<dbReference type="OrthoDB" id="4828791at2"/>
<protein>
    <submittedName>
        <fullName evidence="2">Uncharacterized protein</fullName>
    </submittedName>
</protein>
<proteinExistence type="predicted"/>
<dbReference type="AlphaFoldDB" id="A0A413RPN1"/>
<reference evidence="2 3" key="1">
    <citation type="submission" date="2018-08" db="EMBL/GenBank/DDBJ databases">
        <title>Cellulomonas rhizosphaerae sp. nov., a novel actinomycete isolated from soil.</title>
        <authorList>
            <person name="Tian Y."/>
        </authorList>
    </citation>
    <scope>NUCLEOTIDE SEQUENCE [LARGE SCALE GENOMIC DNA]</scope>
    <source>
        <strain evidence="2 3">NEAU-TCZ24</strain>
    </source>
</reference>
<evidence type="ECO:0000313" key="3">
    <source>
        <dbReference type="Proteomes" id="UP000283374"/>
    </source>
</evidence>
<dbReference type="EMBL" id="QWKP01000129">
    <property type="protein sequence ID" value="RHA43949.1"/>
    <property type="molecule type" value="Genomic_DNA"/>
</dbReference>
<dbReference type="RefSeq" id="WP_118766135.1">
    <property type="nucleotide sequence ID" value="NZ_QWKP01000129.1"/>
</dbReference>
<name>A0A413RPN1_9CELL</name>
<feature type="compositionally biased region" description="Basic and acidic residues" evidence="1">
    <location>
        <begin position="61"/>
        <end position="94"/>
    </location>
</feature>
<gene>
    <name evidence="2" type="ORF">D1825_03775</name>
</gene>
<keyword evidence="3" id="KW-1185">Reference proteome</keyword>
<comment type="caution">
    <text evidence="2">The sequence shown here is derived from an EMBL/GenBank/DDBJ whole genome shotgun (WGS) entry which is preliminary data.</text>
</comment>